<evidence type="ECO:0000313" key="3">
    <source>
        <dbReference type="Proteomes" id="UP000738826"/>
    </source>
</evidence>
<dbReference type="EMBL" id="JAACVF010000094">
    <property type="protein sequence ID" value="NCN65152.1"/>
    <property type="molecule type" value="Genomic_DNA"/>
</dbReference>
<dbReference type="AlphaFoldDB" id="A0A8J7YV46"/>
<reference evidence="2" key="1">
    <citation type="submission" date="2019-11" db="EMBL/GenBank/DDBJ databases">
        <title>Lipid analysis of CO2-rich subsurface aquifers suggests an autotrophy-based deep biosphere with lysolipids enriched in CPR bacteria.</title>
        <authorList>
            <person name="Probst A.J."/>
            <person name="Elling F.J."/>
            <person name="Castelle C.J."/>
            <person name="Zhu Q."/>
            <person name="Elvert M."/>
            <person name="Birarda G."/>
            <person name="Holman H.-Y."/>
            <person name="Lane K.R."/>
            <person name="Ladd B."/>
            <person name="Ryan M.C."/>
            <person name="Woyke T."/>
            <person name="Hinrichs K.-U."/>
            <person name="Banfield J.F."/>
        </authorList>
    </citation>
    <scope>NUCLEOTIDE SEQUENCE</scope>
    <source>
        <strain evidence="1">CG_2015-01_33_1645</strain>
        <strain evidence="2">CG_2015-04_33_537</strain>
    </source>
</reference>
<evidence type="ECO:0000313" key="2">
    <source>
        <dbReference type="EMBL" id="NCS91664.1"/>
    </source>
</evidence>
<dbReference type="EMBL" id="JAACQH010000097">
    <property type="protein sequence ID" value="NCS91664.1"/>
    <property type="molecule type" value="Genomic_DNA"/>
</dbReference>
<protein>
    <submittedName>
        <fullName evidence="2">Uncharacterized protein</fullName>
    </submittedName>
</protein>
<dbReference type="Proteomes" id="UP000738826">
    <property type="component" value="Unassembled WGS sequence"/>
</dbReference>
<gene>
    <name evidence="2" type="ORF">GW779_04545</name>
    <name evidence="1" type="ORF">GW910_03655</name>
</gene>
<organism evidence="2 3">
    <name type="scientific">Candidatus Altarchaeum hamiconexum</name>
    <dbReference type="NCBI Taxonomy" id="1803513"/>
    <lineage>
        <taxon>Archaea</taxon>
        <taxon>Candidatus Altarchaeota</taxon>
        <taxon>Candidatus Altiarchaeia</taxon>
        <taxon>Candidatus Altarchaeales</taxon>
        <taxon>Candidatus Altarchaeaceae</taxon>
        <taxon>Candidatus Altarchaeum</taxon>
    </lineage>
</organism>
<proteinExistence type="predicted"/>
<accession>A0A8J7YV46</accession>
<sequence>MENITDAKVKDAKEAVEIVKEFFRKVKGAEIKMGTRELIDWMDFGVISVQELSGGEGTRAKGYKIICDFKENLFGDRKETYDITVGFNGEVTSVKRIENEQI</sequence>
<dbReference type="Proteomes" id="UP000768163">
    <property type="component" value="Unassembled WGS sequence"/>
</dbReference>
<evidence type="ECO:0000313" key="1">
    <source>
        <dbReference type="EMBL" id="NCN65152.1"/>
    </source>
</evidence>
<comment type="caution">
    <text evidence="2">The sequence shown here is derived from an EMBL/GenBank/DDBJ whole genome shotgun (WGS) entry which is preliminary data.</text>
</comment>
<name>A0A8J7YV46_9ARCH</name>